<comment type="caution">
    <text evidence="4">The sequence shown here is derived from an EMBL/GenBank/DDBJ whole genome shotgun (WGS) entry which is preliminary data.</text>
</comment>
<dbReference type="InterPro" id="IPR050855">
    <property type="entry name" value="NDM-1-like"/>
</dbReference>
<feature type="region of interest" description="Disordered" evidence="1">
    <location>
        <begin position="340"/>
        <end position="369"/>
    </location>
</feature>
<dbReference type="CDD" id="cd07721">
    <property type="entry name" value="yflN-like_MBL-fold"/>
    <property type="match status" value="1"/>
</dbReference>
<proteinExistence type="predicted"/>
<accession>A0ABP8IUW2</accession>
<sequence>MTDKTNLLTPRPTRASTPELQFVAPGVWGLRNVFVNLYFVRQQPNSGSWVLIDAGLPGAAGKIRHTAETLFGANFPPASILMTHGHFDHAGALETLAESWDVPVYAHPLEMPYLTGRSSYPPPDPTVGGGAMAALSFLYPKSPYNLGNRVQVLPADGSVPDLPGWRWLHTPGHTPGHVSFFREQDRLLIVGDAFCTVKQESAMAVWEQEQEVHGPPKYFTCDWHQARRSVELLAGLKPAVAATGHGIPMRGAALEKELDELARHFDELAVPAHGRYVPQPAVANEEGVVTVPPPVFDATNPWLIGAATAAVGLAAAVVYTQRRSRSNGTKARYRHLQQRNQNSMASSQHAVDDPFVPDTNPRYSSDTTL</sequence>
<keyword evidence="2" id="KW-0812">Transmembrane</keyword>
<dbReference type="InterPro" id="IPR001279">
    <property type="entry name" value="Metallo-B-lactamas"/>
</dbReference>
<dbReference type="PANTHER" id="PTHR42951:SF17">
    <property type="entry name" value="METALLO-BETA-LACTAMASE DOMAIN-CONTAINING PROTEIN"/>
    <property type="match status" value="1"/>
</dbReference>
<protein>
    <recommendedName>
        <fullName evidence="3">Metallo-beta-lactamase domain-containing protein</fullName>
    </recommendedName>
</protein>
<keyword evidence="5" id="KW-1185">Reference proteome</keyword>
<reference evidence="5" key="1">
    <citation type="journal article" date="2019" name="Int. J. Syst. Evol. Microbiol.">
        <title>The Global Catalogue of Microorganisms (GCM) 10K type strain sequencing project: providing services to taxonomists for standard genome sequencing and annotation.</title>
        <authorList>
            <consortium name="The Broad Institute Genomics Platform"/>
            <consortium name="The Broad Institute Genome Sequencing Center for Infectious Disease"/>
            <person name="Wu L."/>
            <person name="Ma J."/>
        </authorList>
    </citation>
    <scope>NUCLEOTIDE SEQUENCE [LARGE SCALE GENOMIC DNA]</scope>
    <source>
        <strain evidence="5">JCM 17924</strain>
    </source>
</reference>
<dbReference type="PANTHER" id="PTHR42951">
    <property type="entry name" value="METALLO-BETA-LACTAMASE DOMAIN-CONTAINING"/>
    <property type="match status" value="1"/>
</dbReference>
<dbReference type="SMART" id="SM00849">
    <property type="entry name" value="Lactamase_B"/>
    <property type="match status" value="1"/>
</dbReference>
<feature type="transmembrane region" description="Helical" evidence="2">
    <location>
        <begin position="302"/>
        <end position="320"/>
    </location>
</feature>
<dbReference type="Proteomes" id="UP001500454">
    <property type="component" value="Unassembled WGS sequence"/>
</dbReference>
<evidence type="ECO:0000313" key="4">
    <source>
        <dbReference type="EMBL" id="GAA4374558.1"/>
    </source>
</evidence>
<evidence type="ECO:0000256" key="1">
    <source>
        <dbReference type="SAM" id="MobiDB-lite"/>
    </source>
</evidence>
<dbReference type="SUPFAM" id="SSF56281">
    <property type="entry name" value="Metallo-hydrolase/oxidoreductase"/>
    <property type="match status" value="1"/>
</dbReference>
<dbReference type="Pfam" id="PF00753">
    <property type="entry name" value="Lactamase_B"/>
    <property type="match status" value="1"/>
</dbReference>
<dbReference type="EMBL" id="BAABHA010000002">
    <property type="protein sequence ID" value="GAA4374558.1"/>
    <property type="molecule type" value="Genomic_DNA"/>
</dbReference>
<name>A0ABP8IUW2_9BACT</name>
<keyword evidence="2" id="KW-0472">Membrane</keyword>
<gene>
    <name evidence="4" type="ORF">GCM10023186_06080</name>
</gene>
<dbReference type="InterPro" id="IPR036866">
    <property type="entry name" value="RibonucZ/Hydroxyglut_hydro"/>
</dbReference>
<evidence type="ECO:0000313" key="5">
    <source>
        <dbReference type="Proteomes" id="UP001500454"/>
    </source>
</evidence>
<dbReference type="RefSeq" id="WP_345221280.1">
    <property type="nucleotide sequence ID" value="NZ_BAABHA010000002.1"/>
</dbReference>
<organism evidence="4 5">
    <name type="scientific">Hymenobacter koreensis</name>
    <dbReference type="NCBI Taxonomy" id="1084523"/>
    <lineage>
        <taxon>Bacteria</taxon>
        <taxon>Pseudomonadati</taxon>
        <taxon>Bacteroidota</taxon>
        <taxon>Cytophagia</taxon>
        <taxon>Cytophagales</taxon>
        <taxon>Hymenobacteraceae</taxon>
        <taxon>Hymenobacter</taxon>
    </lineage>
</organism>
<keyword evidence="2" id="KW-1133">Transmembrane helix</keyword>
<feature type="compositionally biased region" description="Polar residues" evidence="1">
    <location>
        <begin position="340"/>
        <end position="349"/>
    </location>
</feature>
<evidence type="ECO:0000256" key="2">
    <source>
        <dbReference type="SAM" id="Phobius"/>
    </source>
</evidence>
<dbReference type="Gene3D" id="3.60.15.10">
    <property type="entry name" value="Ribonuclease Z/Hydroxyacylglutathione hydrolase-like"/>
    <property type="match status" value="1"/>
</dbReference>
<feature type="domain" description="Metallo-beta-lactamase" evidence="3">
    <location>
        <begin position="34"/>
        <end position="245"/>
    </location>
</feature>
<evidence type="ECO:0000259" key="3">
    <source>
        <dbReference type="SMART" id="SM00849"/>
    </source>
</evidence>